<dbReference type="EMBL" id="SHBH01000007">
    <property type="protein sequence ID" value="RZO26745.1"/>
    <property type="molecule type" value="Genomic_DNA"/>
</dbReference>
<dbReference type="InterPro" id="IPR016036">
    <property type="entry name" value="Malonyl_transacylase_ACP-bd"/>
</dbReference>
<keyword evidence="3 6" id="KW-0808">Transferase</keyword>
<evidence type="ECO:0000256" key="7">
    <source>
        <dbReference type="PIRSR" id="PIRSR000446-1"/>
    </source>
</evidence>
<proteinExistence type="inferred from homology"/>
<dbReference type="GO" id="GO:0006633">
    <property type="term" value="P:fatty acid biosynthetic process"/>
    <property type="evidence" value="ECO:0007669"/>
    <property type="project" value="TreeGrafter"/>
</dbReference>
<dbReference type="InterPro" id="IPR001227">
    <property type="entry name" value="Ac_transferase_dom_sf"/>
</dbReference>
<feature type="domain" description="Malonyl-CoA:ACP transacylase (MAT)" evidence="8">
    <location>
        <begin position="8"/>
        <end position="298"/>
    </location>
</feature>
<accession>A0A520MZW5</accession>
<comment type="similarity">
    <text evidence="6">Belongs to the fabD family.</text>
</comment>
<dbReference type="SMART" id="SM00827">
    <property type="entry name" value="PKS_AT"/>
    <property type="match status" value="1"/>
</dbReference>
<protein>
    <recommendedName>
        <fullName evidence="2 6">Malonyl CoA-acyl carrier protein transacylase</fullName>
        <ecNumber evidence="1 6">2.3.1.39</ecNumber>
    </recommendedName>
</protein>
<dbReference type="PIRSF" id="PIRSF000446">
    <property type="entry name" value="Mct"/>
    <property type="match status" value="1"/>
</dbReference>
<name>A0A520MZW5_9GAMM</name>
<dbReference type="SUPFAM" id="SSF55048">
    <property type="entry name" value="Probable ACP-binding domain of malonyl-CoA ACP transacylase"/>
    <property type="match status" value="1"/>
</dbReference>
<reference evidence="9 10" key="1">
    <citation type="submission" date="2019-02" db="EMBL/GenBank/DDBJ databases">
        <title>Prokaryotic population dynamics and viral predation in marine succession experiment using metagenomics: the confinement effect.</title>
        <authorList>
            <person name="Haro-Moreno J.M."/>
            <person name="Rodriguez-Valera F."/>
            <person name="Lopez-Perez M."/>
        </authorList>
    </citation>
    <scope>NUCLEOTIDE SEQUENCE [LARGE SCALE GENOMIC DNA]</scope>
    <source>
        <strain evidence="9">MED-G162</strain>
    </source>
</reference>
<evidence type="ECO:0000256" key="5">
    <source>
        <dbReference type="ARBA" id="ARBA00048462"/>
    </source>
</evidence>
<dbReference type="AlphaFoldDB" id="A0A520MZW5"/>
<dbReference type="InterPro" id="IPR016035">
    <property type="entry name" value="Acyl_Trfase/lysoPLipase"/>
</dbReference>
<comment type="caution">
    <text evidence="9">The sequence shown here is derived from an EMBL/GenBank/DDBJ whole genome shotgun (WGS) entry which is preliminary data.</text>
</comment>
<gene>
    <name evidence="9" type="ORF">EVA95_01500</name>
</gene>
<dbReference type="InterPro" id="IPR050858">
    <property type="entry name" value="Mal-CoA-ACP_Trans/PKS_FabD"/>
</dbReference>
<evidence type="ECO:0000256" key="3">
    <source>
        <dbReference type="ARBA" id="ARBA00022679"/>
    </source>
</evidence>
<dbReference type="PANTHER" id="PTHR42681:SF1">
    <property type="entry name" value="MALONYL-COA-ACYL CARRIER PROTEIN TRANSACYLASE, MITOCHONDRIAL"/>
    <property type="match status" value="1"/>
</dbReference>
<feature type="active site" evidence="7">
    <location>
        <position position="91"/>
    </location>
</feature>
<feature type="active site" evidence="7">
    <location>
        <position position="199"/>
    </location>
</feature>
<dbReference type="GO" id="GO:0004314">
    <property type="term" value="F:[acyl-carrier-protein] S-malonyltransferase activity"/>
    <property type="evidence" value="ECO:0007669"/>
    <property type="project" value="UniProtKB-EC"/>
</dbReference>
<evidence type="ECO:0000313" key="10">
    <source>
        <dbReference type="Proteomes" id="UP000319384"/>
    </source>
</evidence>
<comment type="catalytic activity">
    <reaction evidence="5 6">
        <text>holo-[ACP] + malonyl-CoA = malonyl-[ACP] + CoA</text>
        <dbReference type="Rhea" id="RHEA:41792"/>
        <dbReference type="Rhea" id="RHEA-COMP:9623"/>
        <dbReference type="Rhea" id="RHEA-COMP:9685"/>
        <dbReference type="ChEBI" id="CHEBI:57287"/>
        <dbReference type="ChEBI" id="CHEBI:57384"/>
        <dbReference type="ChEBI" id="CHEBI:64479"/>
        <dbReference type="ChEBI" id="CHEBI:78449"/>
        <dbReference type="EC" id="2.3.1.39"/>
    </reaction>
</comment>
<evidence type="ECO:0000256" key="4">
    <source>
        <dbReference type="ARBA" id="ARBA00023315"/>
    </source>
</evidence>
<evidence type="ECO:0000313" key="9">
    <source>
        <dbReference type="EMBL" id="RZO26745.1"/>
    </source>
</evidence>
<dbReference type="SUPFAM" id="SSF52151">
    <property type="entry name" value="FabD/lysophospholipase-like"/>
    <property type="match status" value="1"/>
</dbReference>
<dbReference type="InterPro" id="IPR024925">
    <property type="entry name" value="Malonyl_CoA-ACP_transAc"/>
</dbReference>
<dbReference type="Pfam" id="PF00698">
    <property type="entry name" value="Acyl_transf_1"/>
    <property type="match status" value="1"/>
</dbReference>
<keyword evidence="4 6" id="KW-0012">Acyltransferase</keyword>
<evidence type="ECO:0000256" key="6">
    <source>
        <dbReference type="PIRNR" id="PIRNR000446"/>
    </source>
</evidence>
<evidence type="ECO:0000259" key="8">
    <source>
        <dbReference type="SMART" id="SM00827"/>
    </source>
</evidence>
<dbReference type="PANTHER" id="PTHR42681">
    <property type="entry name" value="MALONYL-COA-ACYL CARRIER PROTEIN TRANSACYLASE, MITOCHONDRIAL"/>
    <property type="match status" value="1"/>
</dbReference>
<dbReference type="Gene3D" id="3.30.70.250">
    <property type="entry name" value="Malonyl-CoA ACP transacylase, ACP-binding"/>
    <property type="match status" value="1"/>
</dbReference>
<organism evidence="9 10">
    <name type="scientific">SAR86 cluster bacterium</name>
    <dbReference type="NCBI Taxonomy" id="2030880"/>
    <lineage>
        <taxon>Bacteria</taxon>
        <taxon>Pseudomonadati</taxon>
        <taxon>Pseudomonadota</taxon>
        <taxon>Gammaproteobacteria</taxon>
        <taxon>SAR86 cluster</taxon>
    </lineage>
</organism>
<sequence>MPRHISIVFPGQGSQALKMLDSFDGRKLKKYDSVIAKSIGFDLIDIIRNGPEKILNNTSITQPAILFTSYIHYKNIIEKHNIRPNLFAGHSLGEYSALTCSDSISLEDALKLVYNRGLLMEKAKKGSMYAIINFDFLKIKEICNDVELETNQIVSPANINSNTQIVIAGNIKATELAVKRLKKEGAKRCIKLKVSVASHCKLMKRAASFFIKDLNKIELKMPQYEVLHNVNAKVSDDIETLKYNLTQQLVEPVKWNEIMKKISSYSGIVIECGPGKILTTIAKSNGINNVISSSSVNFDDELKNFL</sequence>
<dbReference type="InterPro" id="IPR014043">
    <property type="entry name" value="Acyl_transferase_dom"/>
</dbReference>
<evidence type="ECO:0000256" key="1">
    <source>
        <dbReference type="ARBA" id="ARBA00013258"/>
    </source>
</evidence>
<dbReference type="Gene3D" id="3.40.366.10">
    <property type="entry name" value="Malonyl-Coenzyme A Acyl Carrier Protein, domain 2"/>
    <property type="match status" value="1"/>
</dbReference>
<dbReference type="FunFam" id="3.30.70.250:FF:000001">
    <property type="entry name" value="Malonyl CoA-acyl carrier protein transacylase"/>
    <property type="match status" value="1"/>
</dbReference>
<dbReference type="EC" id="2.3.1.39" evidence="1 6"/>
<dbReference type="Proteomes" id="UP000319384">
    <property type="component" value="Unassembled WGS sequence"/>
</dbReference>
<evidence type="ECO:0000256" key="2">
    <source>
        <dbReference type="ARBA" id="ARBA00018953"/>
    </source>
</evidence>